<protein>
    <submittedName>
        <fullName evidence="1">Uncharacterized protein</fullName>
    </submittedName>
</protein>
<reference evidence="2" key="1">
    <citation type="submission" date="2020-05" db="EMBL/GenBank/DDBJ databases">
        <title>Frigoriglobus tundricola gen. nov., sp. nov., a psychrotolerant cellulolytic planctomycete of the family Gemmataceae with two divergent copies of 16S rRNA gene.</title>
        <authorList>
            <person name="Kulichevskaya I.S."/>
            <person name="Ivanova A.A."/>
            <person name="Naumoff D.G."/>
            <person name="Beletsky A.V."/>
            <person name="Rijpstra W.I.C."/>
            <person name="Sinninghe Damste J.S."/>
            <person name="Mardanov A.V."/>
            <person name="Ravin N.V."/>
            <person name="Dedysh S.N."/>
        </authorList>
    </citation>
    <scope>NUCLEOTIDE SEQUENCE [LARGE SCALE GENOMIC DNA]</scope>
    <source>
        <strain evidence="2">PL17</strain>
    </source>
</reference>
<accession>A0A6M5YM82</accession>
<dbReference type="Proteomes" id="UP000503447">
    <property type="component" value="Chromosome"/>
</dbReference>
<organism evidence="1 2">
    <name type="scientific">Frigoriglobus tundricola</name>
    <dbReference type="NCBI Taxonomy" id="2774151"/>
    <lineage>
        <taxon>Bacteria</taxon>
        <taxon>Pseudomonadati</taxon>
        <taxon>Planctomycetota</taxon>
        <taxon>Planctomycetia</taxon>
        <taxon>Gemmatales</taxon>
        <taxon>Gemmataceae</taxon>
        <taxon>Frigoriglobus</taxon>
    </lineage>
</organism>
<gene>
    <name evidence="1" type="ORF">FTUN_2696</name>
</gene>
<evidence type="ECO:0000313" key="2">
    <source>
        <dbReference type="Proteomes" id="UP000503447"/>
    </source>
</evidence>
<dbReference type="EMBL" id="CP053452">
    <property type="protein sequence ID" value="QJW95157.1"/>
    <property type="molecule type" value="Genomic_DNA"/>
</dbReference>
<dbReference type="KEGG" id="ftj:FTUN_2696"/>
<proteinExistence type="predicted"/>
<sequence>MAKSPVQECRMSSPVRLQMEALEAREVPAAFSAYYFGKEVAQN</sequence>
<dbReference type="AlphaFoldDB" id="A0A6M5YM82"/>
<evidence type="ECO:0000313" key="1">
    <source>
        <dbReference type="EMBL" id="QJW95157.1"/>
    </source>
</evidence>
<name>A0A6M5YM82_9BACT</name>
<keyword evidence="2" id="KW-1185">Reference proteome</keyword>